<dbReference type="AlphaFoldDB" id="A0A6N7ZBA8"/>
<protein>
    <submittedName>
        <fullName evidence="1">Uncharacterized protein</fullName>
    </submittedName>
</protein>
<evidence type="ECO:0000313" key="1">
    <source>
        <dbReference type="EMBL" id="MTD59051.1"/>
    </source>
</evidence>
<dbReference type="OrthoDB" id="9805533at2"/>
<dbReference type="RefSeq" id="WP_154761109.1">
    <property type="nucleotide sequence ID" value="NZ_WMBA01000086.1"/>
</dbReference>
<dbReference type="Proteomes" id="UP000440096">
    <property type="component" value="Unassembled WGS sequence"/>
</dbReference>
<evidence type="ECO:0000313" key="2">
    <source>
        <dbReference type="Proteomes" id="UP000440096"/>
    </source>
</evidence>
<sequence length="612" mass="67426">MSLVIGKLESAPDLRSVRQVAAQVLAQPSTRVRLAVALRVSELLCAAIDELLTRHPDDGAALDTGIYRPCRTTPHTGTALSELLRVSDGAEAYLLELGAFDDYADVIAGLVEVSAFRQETDDLVLHRCLLAVHAAAEVFLRAGQGKLTPTEHASAVEPARYPKGDVKHAVVRTALRPVLGHHQIMTLNCAACVDAEMPPRVAFTSYQENLCWFTDWATAHRDDGDIMAAIQTSLTGDSLGGTQDLGQWGQWRARNGIGDGFSRWLAQLDHLTKKVSNPALLHTGVLCAMTPLVRKVIVASVSYGSYHFWPVHRQMSFDDYVRHICASIGGMVRGWAVDHDSEAAIGEHNLLNWVCRACATAATRDALSPRNAQAKRDDARMRIAWGPQTYFYFGQRHHGFARRVDNLREQDRFAGRELDIRPIPRHCSPVVAGDNVPDIVSKLLALCGADAGKIDEDALGIDTWDCTPRLCAECAFDGQRAQLFMISVGAARLACLLPRHYRAEFVRLMDTYGFRLFPAVQTRLLVQCACLPRWIADVLSHGYADAGTWCGQSDCTTPARQPLPPDIGETDEYDHVPLPDTLLRQAQTEARRYAADTGRTDWLAVVARPLKI</sequence>
<accession>A0A6N7ZBA8</accession>
<proteinExistence type="predicted"/>
<reference evidence="1 2" key="1">
    <citation type="submission" date="2019-11" db="EMBL/GenBank/DDBJ databases">
        <title>Draft genome of Amycolatopsis RM579.</title>
        <authorList>
            <person name="Duangmal K."/>
            <person name="Mingma R."/>
        </authorList>
    </citation>
    <scope>NUCLEOTIDE SEQUENCE [LARGE SCALE GENOMIC DNA]</scope>
    <source>
        <strain evidence="1 2">RM579</strain>
    </source>
</reference>
<organism evidence="1 2">
    <name type="scientific">Amycolatopsis pithecellobii</name>
    <dbReference type="NCBI Taxonomy" id="664692"/>
    <lineage>
        <taxon>Bacteria</taxon>
        <taxon>Bacillati</taxon>
        <taxon>Actinomycetota</taxon>
        <taxon>Actinomycetes</taxon>
        <taxon>Pseudonocardiales</taxon>
        <taxon>Pseudonocardiaceae</taxon>
        <taxon>Amycolatopsis</taxon>
    </lineage>
</organism>
<gene>
    <name evidence="1" type="ORF">GKO32_34460</name>
</gene>
<comment type="caution">
    <text evidence="1">The sequence shown here is derived from an EMBL/GenBank/DDBJ whole genome shotgun (WGS) entry which is preliminary data.</text>
</comment>
<name>A0A6N7ZBA8_9PSEU</name>
<keyword evidence="2" id="KW-1185">Reference proteome</keyword>
<dbReference type="EMBL" id="WMBA01000086">
    <property type="protein sequence ID" value="MTD59051.1"/>
    <property type="molecule type" value="Genomic_DNA"/>
</dbReference>